<organism evidence="6 7">
    <name type="scientific">Solibacillus kalamii</name>
    <dbReference type="NCBI Taxonomy" id="1748298"/>
    <lineage>
        <taxon>Bacteria</taxon>
        <taxon>Bacillati</taxon>
        <taxon>Bacillota</taxon>
        <taxon>Bacilli</taxon>
        <taxon>Bacillales</taxon>
        <taxon>Caryophanaceae</taxon>
        <taxon>Solibacillus</taxon>
    </lineage>
</organism>
<dbReference type="EMBL" id="NHNT01000002">
    <property type="protein sequence ID" value="OUZ39769.1"/>
    <property type="molecule type" value="Genomic_DNA"/>
</dbReference>
<dbReference type="InterPro" id="IPR009050">
    <property type="entry name" value="Globin-like_sf"/>
</dbReference>
<feature type="domain" description="Methyl-accepting transducer" evidence="5">
    <location>
        <begin position="202"/>
        <end position="422"/>
    </location>
</feature>
<dbReference type="SUPFAM" id="SSF58104">
    <property type="entry name" value="Methyl-accepting chemotaxis protein (MCP) signaling domain"/>
    <property type="match status" value="1"/>
</dbReference>
<dbReference type="PANTHER" id="PTHR32089:SF112">
    <property type="entry name" value="LYSOZYME-LIKE PROTEIN-RELATED"/>
    <property type="match status" value="1"/>
</dbReference>
<dbReference type="Pfam" id="PF11563">
    <property type="entry name" value="Protoglobin"/>
    <property type="match status" value="1"/>
</dbReference>
<dbReference type="SUPFAM" id="SSF46458">
    <property type="entry name" value="Globin-like"/>
    <property type="match status" value="1"/>
</dbReference>
<proteinExistence type="inferred from homology"/>
<feature type="coiled-coil region" evidence="4">
    <location>
        <begin position="171"/>
        <end position="217"/>
    </location>
</feature>
<dbReference type="PANTHER" id="PTHR32089">
    <property type="entry name" value="METHYL-ACCEPTING CHEMOTAXIS PROTEIN MCPB"/>
    <property type="match status" value="1"/>
</dbReference>
<dbReference type="Gene3D" id="1.10.490.10">
    <property type="entry name" value="Globins"/>
    <property type="match status" value="1"/>
</dbReference>
<comment type="caution">
    <text evidence="6">The sequence shown here is derived from an EMBL/GenBank/DDBJ whole genome shotgun (WGS) entry which is preliminary data.</text>
</comment>
<dbReference type="InterPro" id="IPR044398">
    <property type="entry name" value="Globin-sensor_dom"/>
</dbReference>
<evidence type="ECO:0000313" key="6">
    <source>
        <dbReference type="EMBL" id="OUZ39769.1"/>
    </source>
</evidence>
<accession>A0ABX3ZJ59</accession>
<dbReference type="PRINTS" id="PR00260">
    <property type="entry name" value="CHEMTRNSDUCR"/>
</dbReference>
<protein>
    <submittedName>
        <fullName evidence="6">Chemotaxis protein</fullName>
    </submittedName>
</protein>
<keyword evidence="4" id="KW-0175">Coiled coil</keyword>
<evidence type="ECO:0000259" key="5">
    <source>
        <dbReference type="PROSITE" id="PS50111"/>
    </source>
</evidence>
<gene>
    <name evidence="6" type="ORF">CBM15_04475</name>
</gene>
<reference evidence="6 7" key="1">
    <citation type="journal article" date="2017" name="Int. J. Syst. Evol. Microbiol.">
        <title>Solibacillus kalamii sp. nov., isolated from a high-efficiency particulate arrestance filter system used in the International Space Station.</title>
        <authorList>
            <person name="Checinska Sielaff A."/>
            <person name="Kumar R.M."/>
            <person name="Pal D."/>
            <person name="Mayilraj S."/>
            <person name="Venkateswaran K."/>
        </authorList>
    </citation>
    <scope>NUCLEOTIDE SEQUENCE [LARGE SCALE GENOMIC DNA]</scope>
    <source>
        <strain evidence="6 7">ISSFR-015</strain>
    </source>
</reference>
<comment type="similarity">
    <text evidence="2">Belongs to the methyl-accepting chemotaxis (MCP) protein family.</text>
</comment>
<dbReference type="CDD" id="cd01068">
    <property type="entry name" value="globin_sensor"/>
    <property type="match status" value="1"/>
</dbReference>
<dbReference type="InterPro" id="IPR004090">
    <property type="entry name" value="Chemotax_Me-accpt_rcpt"/>
</dbReference>
<dbReference type="InterPro" id="IPR004089">
    <property type="entry name" value="MCPsignal_dom"/>
</dbReference>
<keyword evidence="7" id="KW-1185">Reference proteome</keyword>
<dbReference type="InterPro" id="IPR012292">
    <property type="entry name" value="Globin/Proto"/>
</dbReference>
<dbReference type="Gene3D" id="1.10.287.950">
    <property type="entry name" value="Methyl-accepting chemotaxis protein"/>
    <property type="match status" value="1"/>
</dbReference>
<dbReference type="Pfam" id="PF00015">
    <property type="entry name" value="MCPsignal"/>
    <property type="match status" value="1"/>
</dbReference>
<dbReference type="PROSITE" id="PS50111">
    <property type="entry name" value="CHEMOTAXIS_TRANSDUC_2"/>
    <property type="match status" value="1"/>
</dbReference>
<evidence type="ECO:0000256" key="2">
    <source>
        <dbReference type="ARBA" id="ARBA00029447"/>
    </source>
</evidence>
<evidence type="ECO:0000313" key="7">
    <source>
        <dbReference type="Proteomes" id="UP000196594"/>
    </source>
</evidence>
<dbReference type="Proteomes" id="UP000196594">
    <property type="component" value="Unassembled WGS sequence"/>
</dbReference>
<keyword evidence="1 3" id="KW-0807">Transducer</keyword>
<dbReference type="InterPro" id="IPR039379">
    <property type="entry name" value="Protoglobin_sensor_dom"/>
</dbReference>
<evidence type="ECO:0000256" key="1">
    <source>
        <dbReference type="ARBA" id="ARBA00023224"/>
    </source>
</evidence>
<sequence length="435" mass="49057">MVMWWKQKVLVEKAHQGEELNDFNPVIELTSMPELAQQMNLIGIAEENLRRIKSYQPAIAAGVSEITDVFYENVLAVPSLKKIIEERTKIDRLKKTLSSYIISMFDGVFNEETIEAKRKLARMHFKIGLDPKWYMGTFQKLQETMIMLISKDIADVAGREIIQLNVSKLINLEMQIVLEEYEKENLNLRKEQYNVVKFELKDKLSAIIQNLADLTEETNQSIEQVNSHTFQISSTIESNVKIVQHIHTDAVTGNSEVTRLEQEMLEIRDSTVEMGQLIGNLKTSSEQIIDIVALVKNIADQTNLLALNASIEAARAGEHGKGFAVVAQEVRKLAEQSKSSVENITNLIQTSTLLTSTAVQMIERVQLRVDSGLDVSINTQTIFQQILKAIEQNEAQIKEVAMDITNLGSVIGNIGQETRDVAITADELYQMTTHL</sequence>
<dbReference type="SMART" id="SM00283">
    <property type="entry name" value="MA"/>
    <property type="match status" value="1"/>
</dbReference>
<name>A0ABX3ZJ59_9BACL</name>
<evidence type="ECO:0000256" key="3">
    <source>
        <dbReference type="PROSITE-ProRule" id="PRU00284"/>
    </source>
</evidence>
<evidence type="ECO:0000256" key="4">
    <source>
        <dbReference type="SAM" id="Coils"/>
    </source>
</evidence>
<dbReference type="RefSeq" id="WP_087615881.1">
    <property type="nucleotide sequence ID" value="NZ_JAFBEY010000001.1"/>
</dbReference>